<dbReference type="RefSeq" id="WP_090744170.1">
    <property type="nucleotide sequence ID" value="NZ_FMVT01000007.1"/>
</dbReference>
<feature type="domain" description="Tripartite ATP-independent periplasmic transporters DctQ component" evidence="10">
    <location>
        <begin position="33"/>
        <end position="174"/>
    </location>
</feature>
<dbReference type="GO" id="GO:0022857">
    <property type="term" value="F:transmembrane transporter activity"/>
    <property type="evidence" value="ECO:0007669"/>
    <property type="project" value="UniProtKB-UniRule"/>
</dbReference>
<keyword evidence="7 9" id="KW-0472">Membrane</keyword>
<evidence type="ECO:0000256" key="9">
    <source>
        <dbReference type="RuleBase" id="RU369079"/>
    </source>
</evidence>
<dbReference type="EMBL" id="FMVT01000007">
    <property type="protein sequence ID" value="SCY66431.1"/>
    <property type="molecule type" value="Genomic_DNA"/>
</dbReference>
<dbReference type="STRING" id="336292.SAMN05660710_02265"/>
<dbReference type="PANTHER" id="PTHR35011:SF11">
    <property type="entry name" value="TRAP TRANSPORTER SMALL PERMEASE PROTEIN"/>
    <property type="match status" value="1"/>
</dbReference>
<dbReference type="Pfam" id="PF04290">
    <property type="entry name" value="DctQ"/>
    <property type="match status" value="1"/>
</dbReference>
<evidence type="ECO:0000256" key="5">
    <source>
        <dbReference type="ARBA" id="ARBA00022692"/>
    </source>
</evidence>
<keyword evidence="6 9" id="KW-1133">Transmembrane helix</keyword>
<dbReference type="InterPro" id="IPR007387">
    <property type="entry name" value="TRAP_DctQ"/>
</dbReference>
<comment type="function">
    <text evidence="9">Part of the tripartite ATP-independent periplasmic (TRAP) transport system.</text>
</comment>
<evidence type="ECO:0000313" key="11">
    <source>
        <dbReference type="EMBL" id="SCY66431.1"/>
    </source>
</evidence>
<protein>
    <recommendedName>
        <fullName evidence="9">TRAP transporter small permease protein</fullName>
    </recommendedName>
</protein>
<dbReference type="GO" id="GO:0015740">
    <property type="term" value="P:C4-dicarboxylate transport"/>
    <property type="evidence" value="ECO:0007669"/>
    <property type="project" value="TreeGrafter"/>
</dbReference>
<comment type="similarity">
    <text evidence="8 9">Belongs to the TRAP transporter small permease family.</text>
</comment>
<dbReference type="InterPro" id="IPR055348">
    <property type="entry name" value="DctQ"/>
</dbReference>
<dbReference type="PANTHER" id="PTHR35011">
    <property type="entry name" value="2,3-DIKETO-L-GULONATE TRAP TRANSPORTER SMALL PERMEASE PROTEIN YIAM"/>
    <property type="match status" value="1"/>
</dbReference>
<gene>
    <name evidence="11" type="ORF">SAMN05660710_02265</name>
</gene>
<keyword evidence="12" id="KW-1185">Reference proteome</keyword>
<dbReference type="OrthoDB" id="4964541at2"/>
<evidence type="ECO:0000256" key="4">
    <source>
        <dbReference type="ARBA" id="ARBA00022519"/>
    </source>
</evidence>
<sequence>MGFLLGVVRALSGLNETVLKAGRAIGIAALAIMVAVTIVQVFQRYIMNNALAWPDEAARFCMLWMTGLMAPTAFRRGGFVAIDILPMMLPPLLARVLNLILLSLALAVMVVAVQIGWREVTGLGGRFASASLFLPTSLDLSTWYRIPRSWMMASLPVGLILLISVNIELILRNLAEIVGARDLPPIPTGDGMDTGARGVD</sequence>
<keyword evidence="3" id="KW-1003">Cell membrane</keyword>
<comment type="caution">
    <text evidence="9">Lacks conserved residue(s) required for the propagation of feature annotation.</text>
</comment>
<keyword evidence="2 9" id="KW-0813">Transport</keyword>
<keyword evidence="5 9" id="KW-0812">Transmembrane</keyword>
<evidence type="ECO:0000256" key="3">
    <source>
        <dbReference type="ARBA" id="ARBA00022475"/>
    </source>
</evidence>
<feature type="transmembrane region" description="Helical" evidence="9">
    <location>
        <begin position="150"/>
        <end position="171"/>
    </location>
</feature>
<evidence type="ECO:0000256" key="6">
    <source>
        <dbReference type="ARBA" id="ARBA00022989"/>
    </source>
</evidence>
<evidence type="ECO:0000256" key="2">
    <source>
        <dbReference type="ARBA" id="ARBA00022448"/>
    </source>
</evidence>
<accession>A0A1G5HRW7</accession>
<dbReference type="AlphaFoldDB" id="A0A1G5HRW7"/>
<keyword evidence="4 9" id="KW-0997">Cell inner membrane</keyword>
<comment type="subunit">
    <text evidence="9">The complex comprises the extracytoplasmic solute receptor protein and the two transmembrane proteins.</text>
</comment>
<name>A0A1G5HRW7_9RHOB</name>
<feature type="transmembrane region" description="Helical" evidence="9">
    <location>
        <begin position="96"/>
        <end position="117"/>
    </location>
</feature>
<evidence type="ECO:0000256" key="7">
    <source>
        <dbReference type="ARBA" id="ARBA00023136"/>
    </source>
</evidence>
<proteinExistence type="inferred from homology"/>
<evidence type="ECO:0000313" key="12">
    <source>
        <dbReference type="Proteomes" id="UP000199502"/>
    </source>
</evidence>
<feature type="transmembrane region" description="Helical" evidence="9">
    <location>
        <begin position="21"/>
        <end position="42"/>
    </location>
</feature>
<dbReference type="Proteomes" id="UP000199502">
    <property type="component" value="Unassembled WGS sequence"/>
</dbReference>
<dbReference type="GO" id="GO:0005886">
    <property type="term" value="C:plasma membrane"/>
    <property type="evidence" value="ECO:0007669"/>
    <property type="project" value="UniProtKB-SubCell"/>
</dbReference>
<reference evidence="11 12" key="1">
    <citation type="submission" date="2016-10" db="EMBL/GenBank/DDBJ databases">
        <authorList>
            <person name="de Groot N.N."/>
        </authorList>
    </citation>
    <scope>NUCLEOTIDE SEQUENCE [LARGE SCALE GENOMIC DNA]</scope>
    <source>
        <strain evidence="11 12">CGMCC 1.8925</strain>
    </source>
</reference>
<comment type="subcellular location">
    <subcellularLocation>
        <location evidence="1 9">Cell inner membrane</location>
        <topology evidence="1 9">Multi-pass membrane protein</topology>
    </subcellularLocation>
</comment>
<evidence type="ECO:0000259" key="10">
    <source>
        <dbReference type="Pfam" id="PF04290"/>
    </source>
</evidence>
<evidence type="ECO:0000256" key="1">
    <source>
        <dbReference type="ARBA" id="ARBA00004429"/>
    </source>
</evidence>
<evidence type="ECO:0000256" key="8">
    <source>
        <dbReference type="ARBA" id="ARBA00038436"/>
    </source>
</evidence>
<organism evidence="11 12">
    <name type="scientific">Paracoccus tibetensis</name>
    <dbReference type="NCBI Taxonomy" id="336292"/>
    <lineage>
        <taxon>Bacteria</taxon>
        <taxon>Pseudomonadati</taxon>
        <taxon>Pseudomonadota</taxon>
        <taxon>Alphaproteobacteria</taxon>
        <taxon>Rhodobacterales</taxon>
        <taxon>Paracoccaceae</taxon>
        <taxon>Paracoccus</taxon>
    </lineage>
</organism>